<proteinExistence type="predicted"/>
<name>A0A239CQV7_9RHOB</name>
<sequence>MASYSQSTDHSHRTFDQSATFDKMGSERTLRSDPSNHSHSPRRAKAPAWGAFSIAKPSSPGRGFQSAATVVWRCSPSPSTRTTISSPGRRKRCGFMPMPTPDGVPVAMMSPGTSFMNCDM</sequence>
<feature type="compositionally biased region" description="Low complexity" evidence="1">
    <location>
        <begin position="75"/>
        <end position="87"/>
    </location>
</feature>
<reference evidence="2 3" key="1">
    <citation type="submission" date="2017-06" db="EMBL/GenBank/DDBJ databases">
        <authorList>
            <person name="Kim H.J."/>
            <person name="Triplett B.A."/>
        </authorList>
    </citation>
    <scope>NUCLEOTIDE SEQUENCE [LARGE SCALE GENOMIC DNA]</scope>
    <source>
        <strain evidence="2 3">DSM 11445</strain>
    </source>
</reference>
<dbReference type="AlphaFoldDB" id="A0A239CQV7"/>
<feature type="region of interest" description="Disordered" evidence="1">
    <location>
        <begin position="1"/>
        <end position="49"/>
    </location>
</feature>
<feature type="compositionally biased region" description="Basic and acidic residues" evidence="1">
    <location>
        <begin position="24"/>
        <end position="36"/>
    </location>
</feature>
<accession>A0A239CQV7</accession>
<dbReference type="EMBL" id="FZON01000007">
    <property type="protein sequence ID" value="SNS22555.1"/>
    <property type="molecule type" value="Genomic_DNA"/>
</dbReference>
<evidence type="ECO:0000313" key="3">
    <source>
        <dbReference type="Proteomes" id="UP000198440"/>
    </source>
</evidence>
<gene>
    <name evidence="2" type="ORF">SAMN04488078_1007134</name>
</gene>
<organism evidence="2 3">
    <name type="scientific">Antarctobacter heliothermus</name>
    <dbReference type="NCBI Taxonomy" id="74033"/>
    <lineage>
        <taxon>Bacteria</taxon>
        <taxon>Pseudomonadati</taxon>
        <taxon>Pseudomonadota</taxon>
        <taxon>Alphaproteobacteria</taxon>
        <taxon>Rhodobacterales</taxon>
        <taxon>Roseobacteraceae</taxon>
        <taxon>Antarctobacter</taxon>
    </lineage>
</organism>
<evidence type="ECO:0000256" key="1">
    <source>
        <dbReference type="SAM" id="MobiDB-lite"/>
    </source>
</evidence>
<dbReference type="Proteomes" id="UP000198440">
    <property type="component" value="Unassembled WGS sequence"/>
</dbReference>
<protein>
    <submittedName>
        <fullName evidence="2">Uncharacterized protein</fullName>
    </submittedName>
</protein>
<evidence type="ECO:0000313" key="2">
    <source>
        <dbReference type="EMBL" id="SNS22555.1"/>
    </source>
</evidence>
<feature type="region of interest" description="Disordered" evidence="1">
    <location>
        <begin position="75"/>
        <end position="107"/>
    </location>
</feature>